<dbReference type="InterPro" id="IPR050339">
    <property type="entry name" value="CC_SR_Kinase"/>
</dbReference>
<comment type="similarity">
    <text evidence="5">Belongs to the protein kinase superfamily. Ser/Thr protein kinase family. GCN2 subfamily.</text>
</comment>
<name>A0A1Y1HJ91_KLENI</name>
<keyword evidence="10" id="KW-1185">Reference proteome</keyword>
<reference evidence="9 10" key="1">
    <citation type="journal article" date="2014" name="Nat. Commun.">
        <title>Klebsormidium flaccidum genome reveals primary factors for plant terrestrial adaptation.</title>
        <authorList>
            <person name="Hori K."/>
            <person name="Maruyama F."/>
            <person name="Fujisawa T."/>
            <person name="Togashi T."/>
            <person name="Yamamoto N."/>
            <person name="Seo M."/>
            <person name="Sato S."/>
            <person name="Yamada T."/>
            <person name="Mori H."/>
            <person name="Tajima N."/>
            <person name="Moriyama T."/>
            <person name="Ikeuchi M."/>
            <person name="Watanabe M."/>
            <person name="Wada H."/>
            <person name="Kobayashi K."/>
            <person name="Saito M."/>
            <person name="Masuda T."/>
            <person name="Sasaki-Sekimoto Y."/>
            <person name="Mashiguchi K."/>
            <person name="Awai K."/>
            <person name="Shimojima M."/>
            <person name="Masuda S."/>
            <person name="Iwai M."/>
            <person name="Nobusawa T."/>
            <person name="Narise T."/>
            <person name="Kondo S."/>
            <person name="Saito H."/>
            <person name="Sato R."/>
            <person name="Murakawa M."/>
            <person name="Ihara Y."/>
            <person name="Oshima-Yamada Y."/>
            <person name="Ohtaka K."/>
            <person name="Satoh M."/>
            <person name="Sonobe K."/>
            <person name="Ishii M."/>
            <person name="Ohtani R."/>
            <person name="Kanamori-Sato M."/>
            <person name="Honoki R."/>
            <person name="Miyazaki D."/>
            <person name="Mochizuki H."/>
            <person name="Umetsu J."/>
            <person name="Higashi K."/>
            <person name="Shibata D."/>
            <person name="Kamiya Y."/>
            <person name="Sato N."/>
            <person name="Nakamura Y."/>
            <person name="Tabata S."/>
            <person name="Ida S."/>
            <person name="Kurokawa K."/>
            <person name="Ohta H."/>
        </authorList>
    </citation>
    <scope>NUCLEOTIDE SEQUENCE [LARGE SCALE GENOMIC DNA]</scope>
    <source>
        <strain evidence="9 10">NIES-2285</strain>
    </source>
</reference>
<keyword evidence="2 6" id="KW-0547">Nucleotide-binding</keyword>
<dbReference type="PROSITE" id="PS00107">
    <property type="entry name" value="PROTEIN_KINASE_ATP"/>
    <property type="match status" value="1"/>
</dbReference>
<dbReference type="GO" id="GO:0005634">
    <property type="term" value="C:nucleus"/>
    <property type="evidence" value="ECO:0000318"/>
    <property type="project" value="GO_Central"/>
</dbReference>
<dbReference type="PANTHER" id="PTHR11042">
    <property type="entry name" value="EUKARYOTIC TRANSLATION INITIATION FACTOR 2-ALPHA KINASE EIF2-ALPHA KINASE -RELATED"/>
    <property type="match status" value="1"/>
</dbReference>
<dbReference type="PROSITE" id="PS00108">
    <property type="entry name" value="PROTEIN_KINASE_ST"/>
    <property type="match status" value="1"/>
</dbReference>
<dbReference type="OrthoDB" id="5337378at2759"/>
<organism evidence="9 10">
    <name type="scientific">Klebsormidium nitens</name>
    <name type="common">Green alga</name>
    <name type="synonym">Ulothrix nitens</name>
    <dbReference type="NCBI Taxonomy" id="105231"/>
    <lineage>
        <taxon>Eukaryota</taxon>
        <taxon>Viridiplantae</taxon>
        <taxon>Streptophyta</taxon>
        <taxon>Klebsormidiophyceae</taxon>
        <taxon>Klebsormidiales</taxon>
        <taxon>Klebsormidiaceae</taxon>
        <taxon>Klebsormidium</taxon>
    </lineage>
</organism>
<feature type="compositionally biased region" description="Low complexity" evidence="7">
    <location>
        <begin position="234"/>
        <end position="248"/>
    </location>
</feature>
<dbReference type="PROSITE" id="PS50011">
    <property type="entry name" value="PROTEIN_KINASE_DOM"/>
    <property type="match status" value="1"/>
</dbReference>
<evidence type="ECO:0000313" key="10">
    <source>
        <dbReference type="Proteomes" id="UP000054558"/>
    </source>
</evidence>
<feature type="compositionally biased region" description="Low complexity" evidence="7">
    <location>
        <begin position="966"/>
        <end position="982"/>
    </location>
</feature>
<dbReference type="OMA" id="AGTNHTH"/>
<dbReference type="Gene3D" id="3.30.200.20">
    <property type="entry name" value="Phosphorylase Kinase, domain 1"/>
    <property type="match status" value="1"/>
</dbReference>
<dbReference type="InterPro" id="IPR000719">
    <property type="entry name" value="Prot_kinase_dom"/>
</dbReference>
<feature type="compositionally biased region" description="Basic and acidic residues" evidence="7">
    <location>
        <begin position="314"/>
        <end position="333"/>
    </location>
</feature>
<dbReference type="GO" id="GO:0004672">
    <property type="term" value="F:protein kinase activity"/>
    <property type="evidence" value="ECO:0000318"/>
    <property type="project" value="GO_Central"/>
</dbReference>
<dbReference type="SUPFAM" id="SSF56112">
    <property type="entry name" value="Protein kinase-like (PK-like)"/>
    <property type="match status" value="1"/>
</dbReference>
<feature type="binding site" evidence="6">
    <location>
        <position position="1129"/>
    </location>
    <ligand>
        <name>ATP</name>
        <dbReference type="ChEBI" id="CHEBI:30616"/>
    </ligand>
</feature>
<dbReference type="SMART" id="SM00220">
    <property type="entry name" value="S_TKc"/>
    <property type="match status" value="1"/>
</dbReference>
<protein>
    <recommendedName>
        <fullName evidence="8">Protein kinase domain-containing protein</fullName>
    </recommendedName>
</protein>
<keyword evidence="1" id="KW-0808">Transferase</keyword>
<evidence type="ECO:0000313" key="9">
    <source>
        <dbReference type="EMBL" id="GAQ78584.1"/>
    </source>
</evidence>
<dbReference type="GO" id="GO:0005524">
    <property type="term" value="F:ATP binding"/>
    <property type="evidence" value="ECO:0007669"/>
    <property type="project" value="UniProtKB-UniRule"/>
</dbReference>
<dbReference type="InterPro" id="IPR017441">
    <property type="entry name" value="Protein_kinase_ATP_BS"/>
</dbReference>
<dbReference type="Pfam" id="PF00069">
    <property type="entry name" value="Pkinase"/>
    <property type="match status" value="1"/>
</dbReference>
<feature type="region of interest" description="Disordered" evidence="7">
    <location>
        <begin position="540"/>
        <end position="597"/>
    </location>
</feature>
<keyword evidence="4 6" id="KW-0067">ATP-binding</keyword>
<feature type="region of interest" description="Disordered" evidence="7">
    <location>
        <begin position="679"/>
        <end position="704"/>
    </location>
</feature>
<accession>A0A1Y1HJ91</accession>
<gene>
    <name evidence="9" type="ORF">KFL_000150380</name>
</gene>
<evidence type="ECO:0000256" key="4">
    <source>
        <dbReference type="ARBA" id="ARBA00022840"/>
    </source>
</evidence>
<proteinExistence type="inferred from homology"/>
<dbReference type="PANTHER" id="PTHR11042:SF189">
    <property type="entry name" value="PROTEIN KINASE DOMAIN-CONTAINING PROTEIN"/>
    <property type="match status" value="1"/>
</dbReference>
<dbReference type="Proteomes" id="UP000054558">
    <property type="component" value="Unassembled WGS sequence"/>
</dbReference>
<feature type="domain" description="Protein kinase" evidence="8">
    <location>
        <begin position="1099"/>
        <end position="1339"/>
    </location>
</feature>
<dbReference type="EMBL" id="DF236964">
    <property type="protein sequence ID" value="GAQ78584.1"/>
    <property type="molecule type" value="Genomic_DNA"/>
</dbReference>
<evidence type="ECO:0000256" key="2">
    <source>
        <dbReference type="ARBA" id="ARBA00022741"/>
    </source>
</evidence>
<feature type="compositionally biased region" description="Basic and acidic residues" evidence="7">
    <location>
        <begin position="405"/>
        <end position="415"/>
    </location>
</feature>
<keyword evidence="3" id="KW-0418">Kinase</keyword>
<feature type="compositionally biased region" description="Polar residues" evidence="7">
    <location>
        <begin position="207"/>
        <end position="227"/>
    </location>
</feature>
<dbReference type="InterPro" id="IPR008271">
    <property type="entry name" value="Ser/Thr_kinase_AS"/>
</dbReference>
<feature type="region of interest" description="Disordered" evidence="7">
    <location>
        <begin position="284"/>
        <end position="345"/>
    </location>
</feature>
<evidence type="ECO:0000256" key="6">
    <source>
        <dbReference type="PROSITE-ProRule" id="PRU10141"/>
    </source>
</evidence>
<dbReference type="InterPro" id="IPR011009">
    <property type="entry name" value="Kinase-like_dom_sf"/>
</dbReference>
<feature type="region of interest" description="Disordered" evidence="7">
    <location>
        <begin position="767"/>
        <end position="819"/>
    </location>
</feature>
<dbReference type="Gene3D" id="1.10.510.10">
    <property type="entry name" value="Transferase(Phosphotransferase) domain 1"/>
    <property type="match status" value="1"/>
</dbReference>
<evidence type="ECO:0000256" key="5">
    <source>
        <dbReference type="ARBA" id="ARBA00037982"/>
    </source>
</evidence>
<feature type="region of interest" description="Disordered" evidence="7">
    <location>
        <begin position="879"/>
        <end position="901"/>
    </location>
</feature>
<feature type="region of interest" description="Disordered" evidence="7">
    <location>
        <begin position="388"/>
        <end position="415"/>
    </location>
</feature>
<feature type="region of interest" description="Disordered" evidence="7">
    <location>
        <begin position="202"/>
        <end position="266"/>
    </location>
</feature>
<dbReference type="GO" id="GO:0005737">
    <property type="term" value="C:cytoplasm"/>
    <property type="evidence" value="ECO:0000318"/>
    <property type="project" value="GO_Central"/>
</dbReference>
<evidence type="ECO:0000256" key="7">
    <source>
        <dbReference type="SAM" id="MobiDB-lite"/>
    </source>
</evidence>
<dbReference type="STRING" id="105231.A0A1Y1HJ91"/>
<evidence type="ECO:0000256" key="3">
    <source>
        <dbReference type="ARBA" id="ARBA00022777"/>
    </source>
</evidence>
<evidence type="ECO:0000256" key="1">
    <source>
        <dbReference type="ARBA" id="ARBA00022679"/>
    </source>
</evidence>
<evidence type="ECO:0000259" key="8">
    <source>
        <dbReference type="PROSITE" id="PS50011"/>
    </source>
</evidence>
<feature type="region of interest" description="Disordered" evidence="7">
    <location>
        <begin position="932"/>
        <end position="1071"/>
    </location>
</feature>
<feature type="compositionally biased region" description="Low complexity" evidence="7">
    <location>
        <begin position="932"/>
        <end position="945"/>
    </location>
</feature>
<sequence length="1339" mass="142660">MEESVFVLGKCCLDWPFLRFEEKEEVSSASLSRKMDLWGGFSWGSLPSRPGSPFKSHEERLEAASNAVRKMAVVSPERQAGVGLMSPISTLAGPLGGEISPITPEGDIILPSYPSSASAFWRSRSLLGPGNSPQPRGINQMHAASVPPDLGNALPCPPVNLQNHFSSEPGFTIWNEGGVAKESFPRLHVDTALVVGVSSEGLPEAPQTLSTSTGLEGPTSQCTTVSQDEFDRTFSFGPSSRSPSPQFPLDQPPRSVSPTLHEPSTHGVLDRSVSFAAWGAAAFREGPSETPPPSGQEEEGEGQNPDGVATLLEEASRTAIKPEESEGDGRGRSQEGLSSDDEAGVWNDCADEFVESEEEGLAPRGALAFGGWANRSFDLGEALRMERVQSAEGPAASPSVAQRVEGSEDGGRRCEASRVGGFHRRAPGRDQAFGSWECSTPEFGCGASFGGEERGVGFGQVATVGVAVALLCNEDELLCEEDEEVSERQQEGSNSLRDSCTEIRRRAEGDLWARQAESLLQIGLGSGPLVGLGRKAVSDSGLETRGQTDHMDTTGGAKSGSVGVKRSESDAELDAGDTGGVAQSANVRTPEKSPTKRTKAVGLGMSLDCWLPFKQLVGEAGAIAAALEQGGGLREVGVNMPGEAAGRLAGEREGLQSAGLGIVSEVCAQMGGEKGKIFGGGSDVTSEARGQSVGGSSGMGTSEESPTRMELAADHQMDAVDEYADRGAEVTSPRAERGTKTAVRLSLWGSPPAASPMLPAVAVQGLDESPPAKERKPSIDVPPSPSPKPRVSIIQNNSARAGGPLSPGAKNRQAAGLKKAQGLIGQEGLQGVLPPRKPPRAKQWAVKNGIKSLETRLGEGSLGVIRKRRGFGALQLSAGGEASLPGMFSPRENFSGGLSPREGAVDREALIRSRVRKLTAEEKTARLPLYSPWRGAAGASSPPGGDDVSMRTGDVSDDVSRRHSDPSSSNSSSSFHIRSNARLVRNASNARSNFPASPGMPGGGPPLSPMPEDSEGGSEGSKQSYSGAVVGAFGGGGDMDSPETPQVQTIPEEGEQECPEAPSNRQSRMTRQGSLMETKLLMTTALKRTQSFFLFDKHFEFLKVIGRGSYSTVYQARDRRSGGLCAIKKSKREFKGRDDRERYLHEIESVACLSEHPNVVKYYRGWQQEGHFFIQMELCEGGNLKDWTASQTTPLEEDRIWGWVRQVASGLQYLHSKCVLHLDIKPENIFLDLEGTLKIGDFGLAVLRRQWEWEEGDGAYVAPELLREHEPGPEADMYSFGAMIFEWATGRQLPRSGPERQGQVDLPDRSDALLQLVRSLLSGRPESRPSAEEVLAMGL</sequence>